<organism evidence="5 6">
    <name type="scientific">Linum tenue</name>
    <dbReference type="NCBI Taxonomy" id="586396"/>
    <lineage>
        <taxon>Eukaryota</taxon>
        <taxon>Viridiplantae</taxon>
        <taxon>Streptophyta</taxon>
        <taxon>Embryophyta</taxon>
        <taxon>Tracheophyta</taxon>
        <taxon>Spermatophyta</taxon>
        <taxon>Magnoliopsida</taxon>
        <taxon>eudicotyledons</taxon>
        <taxon>Gunneridae</taxon>
        <taxon>Pentapetalae</taxon>
        <taxon>rosids</taxon>
        <taxon>fabids</taxon>
        <taxon>Malpighiales</taxon>
        <taxon>Linaceae</taxon>
        <taxon>Linum</taxon>
    </lineage>
</organism>
<feature type="domain" description="Cystatin" evidence="4">
    <location>
        <begin position="31"/>
        <end position="106"/>
    </location>
</feature>
<dbReference type="GO" id="GO:0004869">
    <property type="term" value="F:cysteine-type endopeptidase inhibitor activity"/>
    <property type="evidence" value="ECO:0007669"/>
    <property type="project" value="UniProtKB-KW"/>
</dbReference>
<dbReference type="AlphaFoldDB" id="A0AAV0S130"/>
<keyword evidence="2" id="KW-0789">Thiol protease inhibitor</keyword>
<evidence type="ECO:0000256" key="3">
    <source>
        <dbReference type="SAM" id="SignalP"/>
    </source>
</evidence>
<comment type="caution">
    <text evidence="5">The sequence shown here is derived from an EMBL/GenBank/DDBJ whole genome shotgun (WGS) entry which is preliminary data.</text>
</comment>
<dbReference type="Proteomes" id="UP001154282">
    <property type="component" value="Unassembled WGS sequence"/>
</dbReference>
<sequence length="112" mass="12533">MRQPVSFLVAITTIAVILSTARASIGGWEPIKNLKDEHVEKIAEYAVQTNNMISNAFPVQLLKVQKGQIQYVAGRNYKLIVVAVTPEEGNVVQLYETVVHESIFNEKKLGFF</sequence>
<dbReference type="SUPFAM" id="SSF54403">
    <property type="entry name" value="Cystatin/monellin"/>
    <property type="match status" value="1"/>
</dbReference>
<dbReference type="EMBL" id="CAMGYJ010000011">
    <property type="protein sequence ID" value="CAI0626834.1"/>
    <property type="molecule type" value="Genomic_DNA"/>
</dbReference>
<dbReference type="PANTHER" id="PTHR47364">
    <property type="entry name" value="CYSTEINE PROTEINASE INHIBITOR 5"/>
    <property type="match status" value="1"/>
</dbReference>
<keyword evidence="1" id="KW-0646">Protease inhibitor</keyword>
<name>A0AAV0S130_9ROSI</name>
<accession>A0AAV0S130</accession>
<dbReference type="InterPro" id="IPR000010">
    <property type="entry name" value="Cystatin_dom"/>
</dbReference>
<dbReference type="Gene3D" id="3.10.450.10">
    <property type="match status" value="1"/>
</dbReference>
<protein>
    <recommendedName>
        <fullName evidence="4">Cystatin domain-containing protein</fullName>
    </recommendedName>
</protein>
<dbReference type="CDD" id="cd00042">
    <property type="entry name" value="CY"/>
    <property type="match status" value="1"/>
</dbReference>
<dbReference type="Pfam" id="PF16845">
    <property type="entry name" value="SQAPI"/>
    <property type="match status" value="1"/>
</dbReference>
<dbReference type="PANTHER" id="PTHR47364:SF2">
    <property type="entry name" value="CYSTEINE PROTEINASE INHIBITOR 5"/>
    <property type="match status" value="1"/>
</dbReference>
<proteinExistence type="predicted"/>
<evidence type="ECO:0000259" key="4">
    <source>
        <dbReference type="Pfam" id="PF16845"/>
    </source>
</evidence>
<reference evidence="5" key="1">
    <citation type="submission" date="2022-08" db="EMBL/GenBank/DDBJ databases">
        <authorList>
            <person name="Gutierrez-Valencia J."/>
        </authorList>
    </citation>
    <scope>NUCLEOTIDE SEQUENCE</scope>
</reference>
<keyword evidence="3" id="KW-0732">Signal</keyword>
<evidence type="ECO:0000313" key="5">
    <source>
        <dbReference type="EMBL" id="CAI0626834.1"/>
    </source>
</evidence>
<feature type="chain" id="PRO_5043841265" description="Cystatin domain-containing protein" evidence="3">
    <location>
        <begin position="24"/>
        <end position="112"/>
    </location>
</feature>
<feature type="signal peptide" evidence="3">
    <location>
        <begin position="1"/>
        <end position="23"/>
    </location>
</feature>
<evidence type="ECO:0000256" key="2">
    <source>
        <dbReference type="ARBA" id="ARBA00022704"/>
    </source>
</evidence>
<evidence type="ECO:0000256" key="1">
    <source>
        <dbReference type="ARBA" id="ARBA00022690"/>
    </source>
</evidence>
<gene>
    <name evidence="5" type="ORF">LITE_LOCUS51025</name>
</gene>
<evidence type="ECO:0000313" key="6">
    <source>
        <dbReference type="Proteomes" id="UP001154282"/>
    </source>
</evidence>
<keyword evidence="6" id="KW-1185">Reference proteome</keyword>
<dbReference type="InterPro" id="IPR046350">
    <property type="entry name" value="Cystatin_sf"/>
</dbReference>